<dbReference type="InterPro" id="IPR052967">
    <property type="entry name" value="Stress_Response_Assoc"/>
</dbReference>
<reference evidence="3" key="1">
    <citation type="submission" date="2018-12" db="EMBL/GenBank/DDBJ databases">
        <title>Novel natural products biosynthetic potential of the class Ktedonobacteria.</title>
        <authorList>
            <person name="Zheng Y."/>
            <person name="Saitou A."/>
            <person name="Wang C.M."/>
            <person name="Toyoda A."/>
            <person name="Minakuchi Y."/>
            <person name="Sekiguchi Y."/>
            <person name="Ueda K."/>
            <person name="Takano H."/>
            <person name="Sakai Y."/>
            <person name="Yokota A."/>
            <person name="Yabe S."/>
        </authorList>
    </citation>
    <scope>NUCLEOTIDE SEQUENCE</scope>
    <source>
        <strain evidence="3">COM3</strain>
    </source>
</reference>
<dbReference type="InterPro" id="IPR019060">
    <property type="entry name" value="DUF2382"/>
</dbReference>
<protein>
    <recommendedName>
        <fullName evidence="2">DUF2382 domain-containing protein</fullName>
    </recommendedName>
</protein>
<evidence type="ECO:0000313" key="3">
    <source>
        <dbReference type="EMBL" id="BBH91582.1"/>
    </source>
</evidence>
<sequence length="366" mass="39794">MAARHPLVIGVFQDEAGAKKALESLRDAGFEQNQLGLAWNEGGAMAVDLKRDLMNLGVPEAQADFYDQEFRAGRPVLSVRAEGREQQAASILTTCGADNIVGGAPTGYAHPTKQTETAQQETRSTMGERGAAGAAGTAAGAGIRGAVNRTGEPLSAQRGATEETSEHKLGYRTEAEETRPSTRTSEAAAREQARIAQQRNVQGRAETTQRPGNISQQRGVETTQQRGPQAETGQSIPLREEQVHLGKERVESGEVTIGKEVVSEEKHFKVPVSHEEVVIERHPVSGEHPTSEKIGEGETIHIPLSEERVNISKETVVGGEVTAEKREVQGEEDITETVRHEEPRIQREGHPHIESEGVEKKRPEER</sequence>
<dbReference type="AlphaFoldDB" id="A0A455SXG2"/>
<feature type="region of interest" description="Disordered" evidence="1">
    <location>
        <begin position="320"/>
        <end position="366"/>
    </location>
</feature>
<dbReference type="EMBL" id="AP019376">
    <property type="protein sequence ID" value="BBH91582.1"/>
    <property type="molecule type" value="Genomic_DNA"/>
</dbReference>
<feature type="compositionally biased region" description="Low complexity" evidence="1">
    <location>
        <begin position="127"/>
        <end position="146"/>
    </location>
</feature>
<feature type="region of interest" description="Disordered" evidence="1">
    <location>
        <begin position="106"/>
        <end position="240"/>
    </location>
</feature>
<evidence type="ECO:0000259" key="2">
    <source>
        <dbReference type="Pfam" id="PF09557"/>
    </source>
</evidence>
<name>A0A455SXG2_9CHLR</name>
<dbReference type="PANTHER" id="PTHR38463">
    <property type="entry name" value="STRESS RESPONSE PROTEIN YSNF"/>
    <property type="match status" value="1"/>
</dbReference>
<proteinExistence type="predicted"/>
<accession>A0A455SXG2</accession>
<evidence type="ECO:0000256" key="1">
    <source>
        <dbReference type="SAM" id="MobiDB-lite"/>
    </source>
</evidence>
<organism evidence="3">
    <name type="scientific">Thermosporothrix sp. COM3</name>
    <dbReference type="NCBI Taxonomy" id="2490863"/>
    <lineage>
        <taxon>Bacteria</taxon>
        <taxon>Bacillati</taxon>
        <taxon>Chloroflexota</taxon>
        <taxon>Ktedonobacteria</taxon>
        <taxon>Ktedonobacterales</taxon>
        <taxon>Thermosporotrichaceae</taxon>
        <taxon>Thermosporothrix</taxon>
    </lineage>
</organism>
<dbReference type="PANTHER" id="PTHR38463:SF1">
    <property type="entry name" value="STRESS RESPONSE PROTEIN YSNF"/>
    <property type="match status" value="1"/>
</dbReference>
<feature type="compositionally biased region" description="Basic and acidic residues" evidence="1">
    <location>
        <begin position="160"/>
        <end position="180"/>
    </location>
</feature>
<feature type="region of interest" description="Disordered" evidence="1">
    <location>
        <begin position="281"/>
        <end position="300"/>
    </location>
</feature>
<dbReference type="Pfam" id="PF09557">
    <property type="entry name" value="DUF2382"/>
    <property type="match status" value="1"/>
</dbReference>
<gene>
    <name evidence="3" type="ORF">KTC_63330</name>
</gene>
<feature type="compositionally biased region" description="Basic and acidic residues" evidence="1">
    <location>
        <begin position="336"/>
        <end position="366"/>
    </location>
</feature>
<feature type="compositionally biased region" description="Polar residues" evidence="1">
    <location>
        <begin position="205"/>
        <end position="235"/>
    </location>
</feature>
<dbReference type="NCBIfam" id="TIGR02271">
    <property type="entry name" value="YsnF/AvaK domain"/>
    <property type="match status" value="1"/>
</dbReference>
<feature type="compositionally biased region" description="Polar residues" evidence="1">
    <location>
        <begin position="112"/>
        <end position="125"/>
    </location>
</feature>
<feature type="domain" description="DUF2382" evidence="2">
    <location>
        <begin position="236"/>
        <end position="345"/>
    </location>
</feature>